<dbReference type="GO" id="GO:0008745">
    <property type="term" value="F:N-acetylmuramoyl-L-alanine amidase activity"/>
    <property type="evidence" value="ECO:0007669"/>
    <property type="project" value="UniProtKB-EC"/>
</dbReference>
<evidence type="ECO:0000256" key="4">
    <source>
        <dbReference type="SAM" id="MobiDB-lite"/>
    </source>
</evidence>
<dbReference type="FunFam" id="3.40.630.40:FF:000005">
    <property type="entry name" value="N-acetylmuramoyl-L-alanine amidase (AmiA)"/>
    <property type="match status" value="1"/>
</dbReference>
<dbReference type="EC" id="3.5.1.28" evidence="2"/>
<dbReference type="STRING" id="1073328.SAMN05216294_3112"/>
<dbReference type="CDD" id="cd02696">
    <property type="entry name" value="MurNAc-LAA"/>
    <property type="match status" value="1"/>
</dbReference>
<accession>A0A1H2YPC6</accession>
<dbReference type="GO" id="GO:0030288">
    <property type="term" value="C:outer membrane-bounded periplasmic space"/>
    <property type="evidence" value="ECO:0007669"/>
    <property type="project" value="TreeGrafter"/>
</dbReference>
<evidence type="ECO:0000313" key="6">
    <source>
        <dbReference type="EMBL" id="SDX07083.1"/>
    </source>
</evidence>
<name>A0A1H2YPC6_9FLAO</name>
<feature type="region of interest" description="Disordered" evidence="4">
    <location>
        <begin position="298"/>
        <end position="321"/>
    </location>
</feature>
<dbReference type="GO" id="GO:0009253">
    <property type="term" value="P:peptidoglycan catabolic process"/>
    <property type="evidence" value="ECO:0007669"/>
    <property type="project" value="InterPro"/>
</dbReference>
<proteinExistence type="predicted"/>
<dbReference type="AlphaFoldDB" id="A0A1H2YPC6"/>
<keyword evidence="7" id="KW-1185">Reference proteome</keyword>
<feature type="domain" description="MurNAc-LAA" evidence="5">
    <location>
        <begin position="95"/>
        <end position="252"/>
    </location>
</feature>
<evidence type="ECO:0000256" key="2">
    <source>
        <dbReference type="ARBA" id="ARBA00011901"/>
    </source>
</evidence>
<evidence type="ECO:0000313" key="7">
    <source>
        <dbReference type="Proteomes" id="UP000199592"/>
    </source>
</evidence>
<dbReference type="SMART" id="SM00646">
    <property type="entry name" value="Ami_3"/>
    <property type="match status" value="1"/>
</dbReference>
<dbReference type="Gene3D" id="3.40.630.40">
    <property type="entry name" value="Zn-dependent exopeptidases"/>
    <property type="match status" value="1"/>
</dbReference>
<keyword evidence="3" id="KW-0378">Hydrolase</keyword>
<protein>
    <recommendedName>
        <fullName evidence="2">N-acetylmuramoyl-L-alanine amidase</fullName>
        <ecNumber evidence="2">3.5.1.28</ecNumber>
    </recommendedName>
</protein>
<dbReference type="OrthoDB" id="9806267at2"/>
<evidence type="ECO:0000256" key="3">
    <source>
        <dbReference type="ARBA" id="ARBA00022801"/>
    </source>
</evidence>
<evidence type="ECO:0000259" key="5">
    <source>
        <dbReference type="SMART" id="SM00646"/>
    </source>
</evidence>
<dbReference type="SUPFAM" id="SSF53187">
    <property type="entry name" value="Zn-dependent exopeptidases"/>
    <property type="match status" value="1"/>
</dbReference>
<organism evidence="6 7">
    <name type="scientific">Flagellimonas zhangzhouensis</name>
    <dbReference type="NCBI Taxonomy" id="1073328"/>
    <lineage>
        <taxon>Bacteria</taxon>
        <taxon>Pseudomonadati</taxon>
        <taxon>Bacteroidota</taxon>
        <taxon>Flavobacteriia</taxon>
        <taxon>Flavobacteriales</taxon>
        <taxon>Flavobacteriaceae</taxon>
        <taxon>Flagellimonas</taxon>
    </lineage>
</organism>
<comment type="catalytic activity">
    <reaction evidence="1">
        <text>Hydrolyzes the link between N-acetylmuramoyl residues and L-amino acid residues in certain cell-wall glycopeptides.</text>
        <dbReference type="EC" id="3.5.1.28"/>
    </reaction>
</comment>
<dbReference type="PANTHER" id="PTHR30404">
    <property type="entry name" value="N-ACETYLMURAMOYL-L-ALANINE AMIDASE"/>
    <property type="match status" value="1"/>
</dbReference>
<evidence type="ECO:0000256" key="1">
    <source>
        <dbReference type="ARBA" id="ARBA00001561"/>
    </source>
</evidence>
<dbReference type="InterPro" id="IPR002508">
    <property type="entry name" value="MurNAc-LAA_cat"/>
</dbReference>
<dbReference type="PANTHER" id="PTHR30404:SF0">
    <property type="entry name" value="N-ACETYLMURAMOYL-L-ALANINE AMIDASE AMIC"/>
    <property type="match status" value="1"/>
</dbReference>
<sequence length="409" mass="45266">MIKSPLVLVVLNLTLFMMTSYGGPLKHEPPKDKFVVVLDAGHGGHDPGNIGNGYLEKQISLAIVLKIGEELKKYPDIKVVYTRDDDTFVDLFARGDIANQADADLFVSVHCNAHNSDAYGTETYVLGLHANRQNFEVAKKENSVIYLEDDYEQRYAEYDINSPESVIGLTIMQEEFLDQSIQLGKKLQDNFTSGLKRKDRKVKQAGFIVLHQTFMPSVLIEAGFLTNKNEGSYLNSKKGQNEMGKAIADAVLAYKEEMGFVSTPVANQPKPEAPKPVEKETPKLEDTQVAVNIPKATPKEVKTPETTPVKEEPKAAEPIKPEPKNTGVVFKVQLLATVKTIPLKGENFKGLDVLSKEPYKNMYGYMYGNAGTYAEAKALKKQADAAGYPTSYIVAYKNGVRVPIKEALK</sequence>
<gene>
    <name evidence="6" type="ORF">SAMN04487892_3151</name>
</gene>
<reference evidence="7" key="1">
    <citation type="submission" date="2016-10" db="EMBL/GenBank/DDBJ databases">
        <authorList>
            <person name="Varghese N."/>
            <person name="Submissions S."/>
        </authorList>
    </citation>
    <scope>NUCLEOTIDE SEQUENCE [LARGE SCALE GENOMIC DNA]</scope>
    <source>
        <strain evidence="7">DSM 25030</strain>
    </source>
</reference>
<dbReference type="EMBL" id="FNMY01000006">
    <property type="protein sequence ID" value="SDX07083.1"/>
    <property type="molecule type" value="Genomic_DNA"/>
</dbReference>
<dbReference type="InterPro" id="IPR050695">
    <property type="entry name" value="N-acetylmuramoyl_amidase_3"/>
</dbReference>
<dbReference type="Pfam" id="PF01520">
    <property type="entry name" value="Amidase_3"/>
    <property type="match status" value="1"/>
</dbReference>
<dbReference type="Proteomes" id="UP000199592">
    <property type="component" value="Unassembled WGS sequence"/>
</dbReference>